<dbReference type="Proteomes" id="UP001218188">
    <property type="component" value="Unassembled WGS sequence"/>
</dbReference>
<dbReference type="GO" id="GO:0045944">
    <property type="term" value="P:positive regulation of transcription by RNA polymerase II"/>
    <property type="evidence" value="ECO:0007669"/>
    <property type="project" value="TreeGrafter"/>
</dbReference>
<dbReference type="Pfam" id="PF00010">
    <property type="entry name" value="HLH"/>
    <property type="match status" value="1"/>
</dbReference>
<evidence type="ECO:0000313" key="9">
    <source>
        <dbReference type="Proteomes" id="UP001218188"/>
    </source>
</evidence>
<organism evidence="8 9">
    <name type="scientific">Mycena alexandri</name>
    <dbReference type="NCBI Taxonomy" id="1745969"/>
    <lineage>
        <taxon>Eukaryota</taxon>
        <taxon>Fungi</taxon>
        <taxon>Dikarya</taxon>
        <taxon>Basidiomycota</taxon>
        <taxon>Agaricomycotina</taxon>
        <taxon>Agaricomycetes</taxon>
        <taxon>Agaricomycetidae</taxon>
        <taxon>Agaricales</taxon>
        <taxon>Marasmiineae</taxon>
        <taxon>Mycenaceae</taxon>
        <taxon>Mycena</taxon>
    </lineage>
</organism>
<evidence type="ECO:0000259" key="7">
    <source>
        <dbReference type="PROSITE" id="PS50888"/>
    </source>
</evidence>
<dbReference type="CDD" id="cd00083">
    <property type="entry name" value="bHLH_SF"/>
    <property type="match status" value="1"/>
</dbReference>
<dbReference type="AlphaFoldDB" id="A0AAD6X454"/>
<sequence>MPATQDNAPPSPSGSSASDGSSNSVSTGPPRTPVSTSLPMPTFMNFTGEDTLNGVASLGGIKRTSKTTRRVNTAERRATHNAVERQRRETLNGRFLDLAALLSNLSQIRRPSKSAIVNSSIAHLNASRRHRILAAQQLRMMKNEADALRHEVNEWRARAGVAFVEEPMRGDAFGIVLRGELEFEAGDMVEGEEGEEDDEAGGTNGGVYGGRQYAPERAAYTEEPVDEYALLQRQQQEHAEMMAAQMQAPFDHTVLHPSTPPHALPEQAYPINPGHRQPVSAHYYTPSPTIASPVISYENPAMAYEHAPVHPAMQAELNAHWAFEKQQQILHAHHQEQQRQANW</sequence>
<dbReference type="GO" id="GO:0003677">
    <property type="term" value="F:DNA binding"/>
    <property type="evidence" value="ECO:0007669"/>
    <property type="project" value="UniProtKB-KW"/>
</dbReference>
<name>A0AAD6X454_9AGAR</name>
<accession>A0AAD6X454</accession>
<keyword evidence="2" id="KW-0238">DNA-binding</keyword>
<dbReference type="GO" id="GO:0046983">
    <property type="term" value="F:protein dimerization activity"/>
    <property type="evidence" value="ECO:0007669"/>
    <property type="project" value="InterPro"/>
</dbReference>
<dbReference type="PANTHER" id="PTHR10328">
    <property type="entry name" value="PROTEIN MAX MYC-ASSOCIATED FACTOR X"/>
    <property type="match status" value="1"/>
</dbReference>
<dbReference type="InterPro" id="IPR011598">
    <property type="entry name" value="bHLH_dom"/>
</dbReference>
<comment type="caution">
    <text evidence="8">The sequence shown here is derived from an EMBL/GenBank/DDBJ whole genome shotgun (WGS) entry which is preliminary data.</text>
</comment>
<evidence type="ECO:0000313" key="8">
    <source>
        <dbReference type="EMBL" id="KAJ7031479.1"/>
    </source>
</evidence>
<feature type="region of interest" description="Disordered" evidence="6">
    <location>
        <begin position="1"/>
        <end position="40"/>
    </location>
</feature>
<evidence type="ECO:0000256" key="1">
    <source>
        <dbReference type="ARBA" id="ARBA00023015"/>
    </source>
</evidence>
<reference evidence="8" key="1">
    <citation type="submission" date="2023-03" db="EMBL/GenBank/DDBJ databases">
        <title>Massive genome expansion in bonnet fungi (Mycena s.s.) driven by repeated elements and novel gene families across ecological guilds.</title>
        <authorList>
            <consortium name="Lawrence Berkeley National Laboratory"/>
            <person name="Harder C.B."/>
            <person name="Miyauchi S."/>
            <person name="Viragh M."/>
            <person name="Kuo A."/>
            <person name="Thoen E."/>
            <person name="Andreopoulos B."/>
            <person name="Lu D."/>
            <person name="Skrede I."/>
            <person name="Drula E."/>
            <person name="Henrissat B."/>
            <person name="Morin E."/>
            <person name="Kohler A."/>
            <person name="Barry K."/>
            <person name="LaButti K."/>
            <person name="Morin E."/>
            <person name="Salamov A."/>
            <person name="Lipzen A."/>
            <person name="Mereny Z."/>
            <person name="Hegedus B."/>
            <person name="Baldrian P."/>
            <person name="Stursova M."/>
            <person name="Weitz H."/>
            <person name="Taylor A."/>
            <person name="Grigoriev I.V."/>
            <person name="Nagy L.G."/>
            <person name="Martin F."/>
            <person name="Kauserud H."/>
        </authorList>
    </citation>
    <scope>NUCLEOTIDE SEQUENCE</scope>
    <source>
        <strain evidence="8">CBHHK200</strain>
    </source>
</reference>
<gene>
    <name evidence="8" type="ORF">C8F04DRAFT_1110371</name>
</gene>
<feature type="domain" description="BHLH" evidence="7">
    <location>
        <begin position="75"/>
        <end position="127"/>
    </location>
</feature>
<protein>
    <recommendedName>
        <fullName evidence="7">BHLH domain-containing protein</fullName>
    </recommendedName>
</protein>
<keyword evidence="5" id="KW-0539">Nucleus</keyword>
<dbReference type="GO" id="GO:0003700">
    <property type="term" value="F:DNA-binding transcription factor activity"/>
    <property type="evidence" value="ECO:0007669"/>
    <property type="project" value="TreeGrafter"/>
</dbReference>
<evidence type="ECO:0000256" key="4">
    <source>
        <dbReference type="ARBA" id="ARBA00023163"/>
    </source>
</evidence>
<evidence type="ECO:0000256" key="2">
    <source>
        <dbReference type="ARBA" id="ARBA00023125"/>
    </source>
</evidence>
<feature type="compositionally biased region" description="Low complexity" evidence="6">
    <location>
        <begin position="13"/>
        <end position="24"/>
    </location>
</feature>
<dbReference type="Gene3D" id="4.10.280.10">
    <property type="entry name" value="Helix-loop-helix DNA-binding domain"/>
    <property type="match status" value="1"/>
</dbReference>
<dbReference type="PROSITE" id="PS50888">
    <property type="entry name" value="BHLH"/>
    <property type="match status" value="1"/>
</dbReference>
<feature type="region of interest" description="Disordered" evidence="6">
    <location>
        <begin position="190"/>
        <end position="211"/>
    </location>
</feature>
<evidence type="ECO:0000256" key="6">
    <source>
        <dbReference type="SAM" id="MobiDB-lite"/>
    </source>
</evidence>
<evidence type="ECO:0000256" key="5">
    <source>
        <dbReference type="ARBA" id="ARBA00023242"/>
    </source>
</evidence>
<keyword evidence="1" id="KW-0805">Transcription regulation</keyword>
<dbReference type="GO" id="GO:0090575">
    <property type="term" value="C:RNA polymerase II transcription regulator complex"/>
    <property type="evidence" value="ECO:0007669"/>
    <property type="project" value="TreeGrafter"/>
</dbReference>
<dbReference type="PANTHER" id="PTHR10328:SF3">
    <property type="entry name" value="PROTEIN MAX"/>
    <property type="match status" value="1"/>
</dbReference>
<dbReference type="EMBL" id="JARJCM010000081">
    <property type="protein sequence ID" value="KAJ7031479.1"/>
    <property type="molecule type" value="Genomic_DNA"/>
</dbReference>
<feature type="compositionally biased region" description="Acidic residues" evidence="6">
    <location>
        <begin position="190"/>
        <end position="200"/>
    </location>
</feature>
<keyword evidence="4" id="KW-0804">Transcription</keyword>
<keyword evidence="3" id="KW-0010">Activator</keyword>
<keyword evidence="9" id="KW-1185">Reference proteome</keyword>
<dbReference type="SMART" id="SM00353">
    <property type="entry name" value="HLH"/>
    <property type="match status" value="1"/>
</dbReference>
<evidence type="ECO:0000256" key="3">
    <source>
        <dbReference type="ARBA" id="ARBA00023159"/>
    </source>
</evidence>
<dbReference type="SUPFAM" id="SSF47459">
    <property type="entry name" value="HLH, helix-loop-helix DNA-binding domain"/>
    <property type="match status" value="1"/>
</dbReference>
<dbReference type="InterPro" id="IPR036638">
    <property type="entry name" value="HLH_DNA-bd_sf"/>
</dbReference>
<feature type="compositionally biased region" description="Polar residues" evidence="6">
    <location>
        <begin position="25"/>
        <end position="40"/>
    </location>
</feature>
<proteinExistence type="predicted"/>